<dbReference type="GO" id="GO:0015031">
    <property type="term" value="P:protein transport"/>
    <property type="evidence" value="ECO:0007669"/>
    <property type="project" value="UniProtKB-KW"/>
</dbReference>
<evidence type="ECO:0000256" key="17">
    <source>
        <dbReference type="ARBA" id="ARBA00068609"/>
    </source>
</evidence>
<evidence type="ECO:0000256" key="1">
    <source>
        <dbReference type="ARBA" id="ARBA00001947"/>
    </source>
</evidence>
<comment type="caution">
    <text evidence="24">The sequence shown here is derived from an EMBL/GenBank/DDBJ whole genome shotgun (WGS) entry which is preliminary data.</text>
</comment>
<dbReference type="FunFam" id="4.10.1060.10:FF:000001">
    <property type="entry name" value="Nuclear pore complex protein Nup153"/>
    <property type="match status" value="1"/>
</dbReference>
<evidence type="ECO:0000256" key="5">
    <source>
        <dbReference type="ARBA" id="ARBA00022723"/>
    </source>
</evidence>
<keyword evidence="7 20" id="KW-0863">Zinc-finger</keyword>
<dbReference type="InterPro" id="IPR001876">
    <property type="entry name" value="Znf_RanBP2"/>
</dbReference>
<dbReference type="GO" id="GO:0003677">
    <property type="term" value="F:DNA binding"/>
    <property type="evidence" value="ECO:0007669"/>
    <property type="project" value="UniProtKB-KW"/>
</dbReference>
<name>A0A8J2PSJ3_9HEXA</name>
<dbReference type="PROSITE" id="PS01358">
    <property type="entry name" value="ZF_RANBP2_1"/>
    <property type="match status" value="2"/>
</dbReference>
<evidence type="ECO:0000256" key="8">
    <source>
        <dbReference type="ARBA" id="ARBA00022816"/>
    </source>
</evidence>
<evidence type="ECO:0000259" key="22">
    <source>
        <dbReference type="PROSITE" id="PS50196"/>
    </source>
</evidence>
<dbReference type="SMART" id="SM00160">
    <property type="entry name" value="RanBD"/>
    <property type="match status" value="2"/>
</dbReference>
<dbReference type="GO" id="GO:0005737">
    <property type="term" value="C:cytoplasm"/>
    <property type="evidence" value="ECO:0007669"/>
    <property type="project" value="TreeGrafter"/>
</dbReference>
<feature type="compositionally biased region" description="Basic and acidic residues" evidence="21">
    <location>
        <begin position="1078"/>
        <end position="1091"/>
    </location>
</feature>
<dbReference type="GO" id="GO:0005096">
    <property type="term" value="F:GTPase activator activity"/>
    <property type="evidence" value="ECO:0007669"/>
    <property type="project" value="TreeGrafter"/>
</dbReference>
<feature type="domain" description="RanBD1" evidence="22">
    <location>
        <begin position="494"/>
        <end position="633"/>
    </location>
</feature>
<feature type="compositionally biased region" description="Polar residues" evidence="21">
    <location>
        <begin position="1049"/>
        <end position="1058"/>
    </location>
</feature>
<dbReference type="PANTHER" id="PTHR23138">
    <property type="entry name" value="RAN BINDING PROTEIN"/>
    <property type="match status" value="1"/>
</dbReference>
<feature type="compositionally biased region" description="Acidic residues" evidence="21">
    <location>
        <begin position="1194"/>
        <end position="1213"/>
    </location>
</feature>
<keyword evidence="4" id="KW-0813">Transport</keyword>
<evidence type="ECO:0000259" key="23">
    <source>
        <dbReference type="PROSITE" id="PS50199"/>
    </source>
</evidence>
<feature type="compositionally biased region" description="Low complexity" evidence="21">
    <location>
        <begin position="1060"/>
        <end position="1076"/>
    </location>
</feature>
<keyword evidence="15" id="KW-0539">Nucleus</keyword>
<keyword evidence="25" id="KW-1185">Reference proteome</keyword>
<dbReference type="Pfam" id="PF00641">
    <property type="entry name" value="Zn_ribbon_RanBP"/>
    <property type="match status" value="1"/>
</dbReference>
<keyword evidence="6" id="KW-0677">Repeat</keyword>
<evidence type="ECO:0000256" key="3">
    <source>
        <dbReference type="ARBA" id="ARBA00004567"/>
    </source>
</evidence>
<feature type="region of interest" description="Disordered" evidence="21">
    <location>
        <begin position="368"/>
        <end position="387"/>
    </location>
</feature>
<gene>
    <name evidence="24" type="ORF">AFUS01_LOCUS44578</name>
</gene>
<dbReference type="InterPro" id="IPR045255">
    <property type="entry name" value="RanBP1-like"/>
</dbReference>
<organism evidence="24 25">
    <name type="scientific">Allacma fusca</name>
    <dbReference type="NCBI Taxonomy" id="39272"/>
    <lineage>
        <taxon>Eukaryota</taxon>
        <taxon>Metazoa</taxon>
        <taxon>Ecdysozoa</taxon>
        <taxon>Arthropoda</taxon>
        <taxon>Hexapoda</taxon>
        <taxon>Collembola</taxon>
        <taxon>Symphypleona</taxon>
        <taxon>Sminthuridae</taxon>
        <taxon>Allacma</taxon>
    </lineage>
</organism>
<proteinExistence type="inferred from homology"/>
<comment type="cofactor">
    <cofactor evidence="1">
        <name>Zn(2+)</name>
        <dbReference type="ChEBI" id="CHEBI:29105"/>
    </cofactor>
</comment>
<reference evidence="24" key="1">
    <citation type="submission" date="2021-06" db="EMBL/GenBank/DDBJ databases">
        <authorList>
            <person name="Hodson N. C."/>
            <person name="Mongue J. A."/>
            <person name="Jaron S. K."/>
        </authorList>
    </citation>
    <scope>NUCLEOTIDE SEQUENCE</scope>
</reference>
<evidence type="ECO:0000256" key="15">
    <source>
        <dbReference type="ARBA" id="ARBA00023242"/>
    </source>
</evidence>
<dbReference type="Proteomes" id="UP000708208">
    <property type="component" value="Unassembled WGS sequence"/>
</dbReference>
<evidence type="ECO:0000256" key="10">
    <source>
        <dbReference type="ARBA" id="ARBA00022927"/>
    </source>
</evidence>
<feature type="region of interest" description="Disordered" evidence="21">
    <location>
        <begin position="999"/>
        <end position="1021"/>
    </location>
</feature>
<dbReference type="FunFam" id="2.30.29.30:FF:000018">
    <property type="entry name" value="E3 SUMO-protein ligase RanBP2"/>
    <property type="match status" value="1"/>
</dbReference>
<evidence type="ECO:0000256" key="2">
    <source>
        <dbReference type="ARBA" id="ARBA00004126"/>
    </source>
</evidence>
<keyword evidence="11" id="KW-0811">Translocation</keyword>
<evidence type="ECO:0000256" key="19">
    <source>
        <dbReference type="ARBA" id="ARBA00079437"/>
    </source>
</evidence>
<evidence type="ECO:0000256" key="18">
    <source>
        <dbReference type="ARBA" id="ARBA00078197"/>
    </source>
</evidence>
<evidence type="ECO:0000256" key="14">
    <source>
        <dbReference type="ARBA" id="ARBA00023136"/>
    </source>
</evidence>
<evidence type="ECO:0000256" key="6">
    <source>
        <dbReference type="ARBA" id="ARBA00022737"/>
    </source>
</evidence>
<feature type="region of interest" description="Disordered" evidence="21">
    <location>
        <begin position="1046"/>
        <end position="1098"/>
    </location>
</feature>
<feature type="region of interest" description="Disordered" evidence="21">
    <location>
        <begin position="257"/>
        <end position="276"/>
    </location>
</feature>
<keyword evidence="9" id="KW-0862">Zinc</keyword>
<sequence length="1342" mass="144650">MIKSPVGKVQPSPERLAVQMKYMERRYDDVLGKVLEQNALILNSVARMQDDLKTLRTKLESLELSVQEDAVQKVNGVDSRLSENGLPGQVGPQTPASALVGQAISSLPTPFQPPGPFYNPYASPLYNPYMMMPDPMSYFVNPSMQYAAMYGALSQNAAAAVATVAEPPKPAIPPFSFGVQLPTSVSDSANTSSSSVNMSFSSPKPPVAEVTKKVENGIPTATFVPPKQLPVAETPKDVVGTISFTPPKQLPVTTTTAVKAETKPPPAQVTPPKPISVIGTSTPVKTGSGVAVSSVNSAPSPVINLSTSGGTSGFPSSGTTTFGFPAKNQAVTTASIFSTPTSAPASTIAGLNKPFTFGLTSTSQVDGPLLSTPLNPPKTTTASAPAVSKMEADKVGTDIAKEAKPLAPTIDFAALSSKMCSFEDIKSKATTDVNPFGSFKGFGTVSGVQPVFGSVTPSTAAKPKAFTDSSSPAITSKSGHDETHEEDDFIPTAEFKPVIPLPPLVDVKKGDEDEIVLFQHRAKLLRFVKETKEWKERGVGDIKILQAKEKTQKIRVVMWREKVHKIACNHWVTKEINVTNYQGSPKNLMWTAIDFAEAEEGPKPEIFVCRFGQEEQAKEFKKQMEHAVSLVGQAPNTPEKLETKETSKSAPKTEDTKPAPLAPLSQMFKKPEGQWSCDVCYTDNKKESLACAACTTPKPGAQQVAKPVDVSPPKFTFGFGAPSFVAPVDVSKDTSVKIENKDKDVFTLKSTNAVSSSITFGFGTPVTKTPEPELKKEEPAPATPKPFIDFSKISSNMPSFGALASNNNSSTSIFGPNKGFGGVSVTPVFGAPLAKPSEPANSGSPGALKTEENEDEFVPTAVFEPVIPLPPLVEIKKGDEDETILFSNRAKLLRFVKETKEWKERGLGDIKILQSKDNESKIRVVMWREKVHKIACNHLVTKEMEVVNYQGMSKNLMWTAVDFAEGDPKTEIFVAKFGNDDKAQEFKAQMEKAINVVKNAPSTPEKSKEKVTQAADQSSQKPISELFKKPEGEWSCVACYCSNSKDRTSCVSCSTAKPNSDVSTSSLTTISSSVTSNEDGRKVPTFEDIPKPQRPQSNETLKDLLTKNTESNKASALSTFSFSLATTTAAALPTSTTFVSSDLKPTVPTFSFVPNFTFSADKSPIVGSGLISDDRDSTKQEPNVPTTIASFGDNNDDDNEDEGDEDDEEEEDTMFVSEGHAFYKTQDENGDYADYGEGQVKIVYDGDHFCARFLFVSSSDDDDLYVDHIIAAETQIKSTDENAFEWNCVCYNGDRASKGRVKVKFPDQQAFDSFASAMSDSVDIAMQAGVTEEDLANSGDQD</sequence>
<accession>A0A8J2PSJ3</accession>
<keyword evidence="14" id="KW-0472">Membrane</keyword>
<feature type="domain" description="RanBP2-type" evidence="23">
    <location>
        <begin position="671"/>
        <end position="700"/>
    </location>
</feature>
<comment type="similarity">
    <text evidence="16">Belongs to the NUP153 family.</text>
</comment>
<dbReference type="InterPro" id="IPR000156">
    <property type="entry name" value="Ran_bind_dom"/>
</dbReference>
<evidence type="ECO:0000256" key="7">
    <source>
        <dbReference type="ARBA" id="ARBA00022771"/>
    </source>
</evidence>
<evidence type="ECO:0000256" key="12">
    <source>
        <dbReference type="ARBA" id="ARBA00023125"/>
    </source>
</evidence>
<feature type="compositionally biased region" description="Polar residues" evidence="21">
    <location>
        <begin position="1180"/>
        <end position="1189"/>
    </location>
</feature>
<feature type="domain" description="RanBD1" evidence="22">
    <location>
        <begin position="862"/>
        <end position="999"/>
    </location>
</feature>
<evidence type="ECO:0000256" key="13">
    <source>
        <dbReference type="ARBA" id="ARBA00023132"/>
    </source>
</evidence>
<dbReference type="OrthoDB" id="2357150at2759"/>
<evidence type="ECO:0000256" key="20">
    <source>
        <dbReference type="PROSITE-ProRule" id="PRU00322"/>
    </source>
</evidence>
<feature type="region of interest" description="Disordered" evidence="21">
    <location>
        <begin position="1169"/>
        <end position="1213"/>
    </location>
</feature>
<protein>
    <recommendedName>
        <fullName evidence="17">Nuclear pore complex protein Nup153</fullName>
    </recommendedName>
    <alternativeName>
        <fullName evidence="19">153 kDa nucleoporin</fullName>
    </alternativeName>
    <alternativeName>
        <fullName evidence="18">Nucleoporin Nup153</fullName>
    </alternativeName>
</protein>
<feature type="domain" description="RanBP2-type" evidence="23">
    <location>
        <begin position="1030"/>
        <end position="1059"/>
    </location>
</feature>
<keyword evidence="10" id="KW-0653">Protein transport</keyword>
<evidence type="ECO:0000256" key="21">
    <source>
        <dbReference type="SAM" id="MobiDB-lite"/>
    </source>
</evidence>
<dbReference type="PANTHER" id="PTHR23138:SF87">
    <property type="entry name" value="E3 SUMO-PROTEIN LIGASE RANBP2"/>
    <property type="match status" value="1"/>
</dbReference>
<dbReference type="SMART" id="SM00547">
    <property type="entry name" value="ZnF_RBZ"/>
    <property type="match status" value="2"/>
</dbReference>
<dbReference type="CDD" id="cd00835">
    <property type="entry name" value="RanBD_family"/>
    <property type="match status" value="2"/>
</dbReference>
<dbReference type="Pfam" id="PF00638">
    <property type="entry name" value="Ran_BP1"/>
    <property type="match status" value="2"/>
</dbReference>
<evidence type="ECO:0000313" key="25">
    <source>
        <dbReference type="Proteomes" id="UP000708208"/>
    </source>
</evidence>
<evidence type="ECO:0000313" key="24">
    <source>
        <dbReference type="EMBL" id="CAG7835170.1"/>
    </source>
</evidence>
<evidence type="ECO:0000256" key="4">
    <source>
        <dbReference type="ARBA" id="ARBA00022448"/>
    </source>
</evidence>
<keyword evidence="13" id="KW-0906">Nuclear pore complex</keyword>
<evidence type="ECO:0000256" key="16">
    <source>
        <dbReference type="ARBA" id="ARBA00060842"/>
    </source>
</evidence>
<comment type="subcellular location">
    <subcellularLocation>
        <location evidence="2">Nucleus membrane</location>
    </subcellularLocation>
    <subcellularLocation>
        <location evidence="3">Nucleus</location>
        <location evidence="3">Nuclear pore complex</location>
    </subcellularLocation>
</comment>
<dbReference type="EMBL" id="CAJVCH010570548">
    <property type="protein sequence ID" value="CAG7835170.1"/>
    <property type="molecule type" value="Genomic_DNA"/>
</dbReference>
<feature type="compositionally biased region" description="Basic and acidic residues" evidence="21">
    <location>
        <begin position="639"/>
        <end position="657"/>
    </location>
</feature>
<keyword evidence="5" id="KW-0479">Metal-binding</keyword>
<dbReference type="GO" id="GO:0008270">
    <property type="term" value="F:zinc ion binding"/>
    <property type="evidence" value="ECO:0007669"/>
    <property type="project" value="UniProtKB-KW"/>
</dbReference>
<feature type="compositionally biased region" description="Pro residues" evidence="21">
    <location>
        <begin position="263"/>
        <end position="274"/>
    </location>
</feature>
<dbReference type="PROSITE" id="PS50199">
    <property type="entry name" value="ZF_RANBP2_2"/>
    <property type="match status" value="2"/>
</dbReference>
<dbReference type="GO" id="GO:0031965">
    <property type="term" value="C:nuclear membrane"/>
    <property type="evidence" value="ECO:0007669"/>
    <property type="project" value="UniProtKB-SubCell"/>
</dbReference>
<dbReference type="GO" id="GO:0051028">
    <property type="term" value="P:mRNA transport"/>
    <property type="evidence" value="ECO:0007669"/>
    <property type="project" value="UniProtKB-KW"/>
</dbReference>
<keyword evidence="8" id="KW-0509">mRNA transport</keyword>
<evidence type="ECO:0000256" key="11">
    <source>
        <dbReference type="ARBA" id="ARBA00023010"/>
    </source>
</evidence>
<dbReference type="PROSITE" id="PS50196">
    <property type="entry name" value="RANBD1"/>
    <property type="match status" value="2"/>
</dbReference>
<dbReference type="GO" id="GO:0005643">
    <property type="term" value="C:nuclear pore"/>
    <property type="evidence" value="ECO:0007669"/>
    <property type="project" value="UniProtKB-SubCell"/>
</dbReference>
<feature type="region of interest" description="Disordered" evidence="21">
    <location>
        <begin position="457"/>
        <end position="485"/>
    </location>
</feature>
<evidence type="ECO:0000256" key="9">
    <source>
        <dbReference type="ARBA" id="ARBA00022833"/>
    </source>
</evidence>
<feature type="region of interest" description="Disordered" evidence="21">
    <location>
        <begin position="632"/>
        <end position="664"/>
    </location>
</feature>
<feature type="compositionally biased region" description="Polar residues" evidence="21">
    <location>
        <begin position="467"/>
        <end position="477"/>
    </location>
</feature>
<keyword evidence="12" id="KW-0238">DNA-binding</keyword>